<dbReference type="GO" id="GO:0005737">
    <property type="term" value="C:cytoplasm"/>
    <property type="evidence" value="ECO:0007669"/>
    <property type="project" value="TreeGrafter"/>
</dbReference>
<keyword evidence="8" id="KW-1185">Reference proteome</keyword>
<evidence type="ECO:0000256" key="3">
    <source>
        <dbReference type="ARBA" id="ARBA00022679"/>
    </source>
</evidence>
<protein>
    <recommendedName>
        <fullName evidence="2">1-phosphatidylinositol 4-kinase</fullName>
        <ecNumber evidence="2">2.7.1.67</ecNumber>
    </recommendedName>
</protein>
<evidence type="ECO:0000256" key="2">
    <source>
        <dbReference type="ARBA" id="ARBA00012169"/>
    </source>
</evidence>
<dbReference type="PROSITE" id="PS00915">
    <property type="entry name" value="PI3_4_KINASE_1"/>
    <property type="match status" value="1"/>
</dbReference>
<name>A0A8K0CDL0_IGNLU</name>
<dbReference type="PROSITE" id="PS50290">
    <property type="entry name" value="PI3_4_KINASE_3"/>
    <property type="match status" value="1"/>
</dbReference>
<dbReference type="InterPro" id="IPR000403">
    <property type="entry name" value="PI3/4_kinase_cat_dom"/>
</dbReference>
<feature type="domain" description="PIK helical" evidence="6">
    <location>
        <begin position="1514"/>
        <end position="1692"/>
    </location>
</feature>
<dbReference type="PROSITE" id="PS00916">
    <property type="entry name" value="PI3_4_KINASE_2"/>
    <property type="match status" value="1"/>
</dbReference>
<evidence type="ECO:0000256" key="1">
    <source>
        <dbReference type="ARBA" id="ARBA00006209"/>
    </source>
</evidence>
<dbReference type="PANTHER" id="PTHR10048:SF15">
    <property type="entry name" value="PHOSPHATIDYLINOSITOL 4-KINASE ALPHA"/>
    <property type="match status" value="1"/>
</dbReference>
<accession>A0A8K0CDL0</accession>
<dbReference type="InterPro" id="IPR001263">
    <property type="entry name" value="PI3K_accessory_dom"/>
</dbReference>
<keyword evidence="3" id="KW-0808">Transferase</keyword>
<organism evidence="7 8">
    <name type="scientific">Ignelater luminosus</name>
    <name type="common">Cucubano</name>
    <name type="synonym">Pyrophorus luminosus</name>
    <dbReference type="NCBI Taxonomy" id="2038154"/>
    <lineage>
        <taxon>Eukaryota</taxon>
        <taxon>Metazoa</taxon>
        <taxon>Ecdysozoa</taxon>
        <taxon>Arthropoda</taxon>
        <taxon>Hexapoda</taxon>
        <taxon>Insecta</taxon>
        <taxon>Pterygota</taxon>
        <taxon>Neoptera</taxon>
        <taxon>Endopterygota</taxon>
        <taxon>Coleoptera</taxon>
        <taxon>Polyphaga</taxon>
        <taxon>Elateriformia</taxon>
        <taxon>Elateroidea</taxon>
        <taxon>Elateridae</taxon>
        <taxon>Agrypninae</taxon>
        <taxon>Pyrophorini</taxon>
        <taxon>Ignelater</taxon>
    </lineage>
</organism>
<comment type="caution">
    <text evidence="7">The sequence shown here is derived from an EMBL/GenBank/DDBJ whole genome shotgun (WGS) entry which is preliminary data.</text>
</comment>
<dbReference type="PANTHER" id="PTHR10048">
    <property type="entry name" value="PHOSPHATIDYLINOSITOL KINASE"/>
    <property type="match status" value="1"/>
</dbReference>
<dbReference type="SMART" id="SM00146">
    <property type="entry name" value="PI3Kc"/>
    <property type="match status" value="1"/>
</dbReference>
<keyword evidence="4" id="KW-0418">Kinase</keyword>
<dbReference type="FunFam" id="1.10.1070.11:FF:000005">
    <property type="entry name" value="Phosphatidylinositol 4-kinase, catalytic, alpha"/>
    <property type="match status" value="1"/>
</dbReference>
<dbReference type="Pfam" id="PF00613">
    <property type="entry name" value="PI3Ka"/>
    <property type="match status" value="1"/>
</dbReference>
<dbReference type="GO" id="GO:0046854">
    <property type="term" value="P:phosphatidylinositol phosphate biosynthetic process"/>
    <property type="evidence" value="ECO:0007669"/>
    <property type="project" value="InterPro"/>
</dbReference>
<proteinExistence type="inferred from homology"/>
<gene>
    <name evidence="7" type="ORF">ILUMI_20735</name>
</gene>
<dbReference type="GO" id="GO:0004430">
    <property type="term" value="F:1-phosphatidylinositol 4-kinase activity"/>
    <property type="evidence" value="ECO:0007669"/>
    <property type="project" value="UniProtKB-EC"/>
</dbReference>
<evidence type="ECO:0000259" key="5">
    <source>
        <dbReference type="PROSITE" id="PS50290"/>
    </source>
</evidence>
<evidence type="ECO:0000313" key="8">
    <source>
        <dbReference type="Proteomes" id="UP000801492"/>
    </source>
</evidence>
<evidence type="ECO:0000259" key="6">
    <source>
        <dbReference type="PROSITE" id="PS51545"/>
    </source>
</evidence>
<dbReference type="Gene3D" id="1.10.1070.11">
    <property type="entry name" value="Phosphatidylinositol 3-/4-kinase, catalytic domain"/>
    <property type="match status" value="1"/>
</dbReference>
<dbReference type="InterPro" id="IPR016024">
    <property type="entry name" value="ARM-type_fold"/>
</dbReference>
<dbReference type="EMBL" id="VTPC01089954">
    <property type="protein sequence ID" value="KAF2885455.1"/>
    <property type="molecule type" value="Genomic_DNA"/>
</dbReference>
<dbReference type="Gene3D" id="3.30.1010.10">
    <property type="entry name" value="Phosphatidylinositol 3-kinase Catalytic Subunit, Chain A, domain 4"/>
    <property type="match status" value="1"/>
</dbReference>
<dbReference type="Pfam" id="PF00454">
    <property type="entry name" value="PI3_PI4_kinase"/>
    <property type="match status" value="1"/>
</dbReference>
<reference evidence="7" key="1">
    <citation type="submission" date="2019-08" db="EMBL/GenBank/DDBJ databases">
        <title>The genome of the North American firefly Photinus pyralis.</title>
        <authorList>
            <consortium name="Photinus pyralis genome working group"/>
            <person name="Fallon T.R."/>
            <person name="Sander Lower S.E."/>
            <person name="Weng J.-K."/>
        </authorList>
    </citation>
    <scope>NUCLEOTIDE SEQUENCE</scope>
    <source>
        <strain evidence="7">TRF0915ILg1</strain>
        <tissue evidence="7">Whole body</tissue>
    </source>
</reference>
<dbReference type="InterPro" id="IPR036940">
    <property type="entry name" value="PI3/4_kinase_cat_sf"/>
</dbReference>
<dbReference type="FunFam" id="1.25.40.70:FF:000011">
    <property type="entry name" value="Phosphatidylinositol 4-kinase alpha"/>
    <property type="match status" value="1"/>
</dbReference>
<dbReference type="GO" id="GO:0048015">
    <property type="term" value="P:phosphatidylinositol-mediated signaling"/>
    <property type="evidence" value="ECO:0007669"/>
    <property type="project" value="TreeGrafter"/>
</dbReference>
<dbReference type="InterPro" id="IPR015433">
    <property type="entry name" value="PI3/4_kinase"/>
</dbReference>
<dbReference type="OrthoDB" id="10264149at2759"/>
<evidence type="ECO:0000313" key="7">
    <source>
        <dbReference type="EMBL" id="KAF2885455.1"/>
    </source>
</evidence>
<dbReference type="FunFam" id="3.30.1010.10:FF:000009">
    <property type="entry name" value="Phosphatidylinositol 4-kinase, catalytic, alpha"/>
    <property type="match status" value="1"/>
</dbReference>
<dbReference type="InterPro" id="IPR042236">
    <property type="entry name" value="PI3K_accessory_sf"/>
</dbReference>
<dbReference type="EC" id="2.7.1.67" evidence="2"/>
<dbReference type="Pfam" id="PF19274">
    <property type="entry name" value="PI4K_N"/>
    <property type="match status" value="3"/>
</dbReference>
<dbReference type="InterPro" id="IPR011009">
    <property type="entry name" value="Kinase-like_dom_sf"/>
</dbReference>
<comment type="similarity">
    <text evidence="1">Belongs to the PI3/PI4-kinase family. Type III PI4K subfamily.</text>
</comment>
<dbReference type="Gene3D" id="1.25.40.70">
    <property type="entry name" value="Phosphatidylinositol 3-kinase, accessory domain (PIK)"/>
    <property type="match status" value="1"/>
</dbReference>
<dbReference type="SUPFAM" id="SSF48371">
    <property type="entry name" value="ARM repeat"/>
    <property type="match status" value="1"/>
</dbReference>
<dbReference type="InterPro" id="IPR045495">
    <property type="entry name" value="PI4K_N"/>
</dbReference>
<sequence>MGSDERLFFHKTVQHLARSLAAIKNIQWEKLHNLFSLCPFETANGVFRLSSRDQDAVIALGLYFLESGLQHADKILPYLLRLARGLVKAVWRDEVRTNPTDRIPIAEKFSFCLHTLLSDIAVRCEDSREEIINCQVECLTILTNAIKNLQEQGVNSSSTKLYLCKSTLPVLIGLARAMGRFCIADPPLFCRLFPKAEPPIKANQNSQDKPIVYKRSFSNFRPIIPRSLSGNLTAALDILAITQGYDVADIAYKSNCLKRNSLSNQNTTCYDPTIYFFSKFGSSFNQFPHLRISDNCEKKAKLLFPVVHLQTILALAKKLLTKDMLSFLDEQSVEIYSTGKIKIFPYKTFSETMNLVMVTLLRELLQPQKELPLPFTKDVQEFVKGLFLSGQTELQSRNHDASEKEERESNYALVNKFKLNVMANAACVDLLVWAIGDETGADSLCGRLTEKINSNHGHRLVLAHMPLLMVCLEGLGKLASKFPNIASTSIYCLRDFLITPSPILFKLHRQANEKGNKENLKITVQGNCLKAENNKIYSSVQSAFEKLRDAAIENLCFALEAAHTLDPDCVRALVASVSNRLFTAEKSDSESTLISTNIVIMLGHVAVSMKGTPKTTDTILQFFQQRFCRVPSALDTLIVDQLGCMIIAQCEPHVYEVVMKMFTMITVESSSAAYGNVADDKKQYRHVSAAVINALANIGANIQGESQMNELLVRLLELFVQLGLEGKRASEKSPGLKASSSAGNLGVLIPVIAVLLRRLPPISKPKPRLHKLFRDFWLYCVVMGFTASNSGLWPQEWYEGVKEIAVKSPSLVSPTSSRSEMRELQYTSAVRNESVSLTELQELRTQILDLLKHPTDVSAYVNKLSFAQCTFLLSVYWVETLRVEHSGEPSLQPIIEYLSDSALQKDKMGMWMCVSSVGERVFTKFLEAMANKQKDEGREADLEQHAQFLLVNFNHNHKQIRRVADKFLAGLVDKFPHLLWNRRVLWTMLDILHVLSDSLQLDPNQETPTLRIPSTPYSIQLMDTLEAREAIVKDFAARSEGIMKEAMKWAPQWTRSHIEEYLNQVPWYGMWHHSGLALGIESVLHYASLNLTSTALSSNTLEKRPNCVKSDASKFASTINLRSKYSGEVSGMLTVLGDLERKNLTDKLLINVWDACKQKSDAIHREALWRATAMLISSNDFNRQLLHCIAWSQVELFTVEAMRTAVECWQWLVTARPDIEIRFLQEMVSAWNCTVQKRLGLFSVPVQEVSPLAVQEGCKLEPNAPFVKPHGIWVQFISEMVETAKYSSYEKVEMLATLIHRSLAMTVGANPPSQTRDVSAVGVRFKLLTCGLSLLQGDILPKSLAKNVLRERIYCSCLDYFCRPVCCPTQSSAALREDITTLVRFWQIMHTDKKYLRASDVGDLDLGATTPINSLHTTELAKPSDFNRPVTGWINTVPLSSSTATLSKRSTKSKHIPMADNFVKCYIKKRNLILELLAVEIEFLIVWHNPGSRPELQVPGEDNIAAWRAKTITDKQWQDYTRLAWDISPGLAVYLPVRLKNSDAIINEVRHQVSQNPVVVSHIPEALQYIVTTDAILNDNPKLVHMLTWARVSPVQALSYFSRQYPPHPITSQYAVKVLRSYPPDAVLFYIPQLVQALRHDTMGYLVEYIKYIAKISQVVAHQVIWNMKTNMYIDEDMQQKDPVLYDILEVLSSNILAALSGPAKQFYEREFDFFDKITNISGEIRPYPKGAERKRACLEALSKIKVQPGCYLPSNPEAMVLDIDYKSGTPMQSAAKAPYLARFRVARCGINELENIAMAVSVNQVNLLGKENSMLGPETWQAAIFKVGDDVRQDMLALQVIGIFKNIFQQVGLDLYLFPYRVVATAPGCGVIECVPNAKSRDQLGRQTDIGMYEYFLKKYGDESTKEFQSARRNFVMSMAAYSVVGFLLQIKDRHNGNIMLDVDGHLIHIDFGFMFESSPGGNLGFEPDIKLTNEMVMIMGGVMDAEPFRWFCELCVQAYLAVRPYQEAIISLVSLMLDTGLPCFRGQTIKLLRARFSPNSTEKEAAMFMLQVIRSSYLNFRTRTYDMIQYYQNQIPY</sequence>
<dbReference type="SMART" id="SM00145">
    <property type="entry name" value="PI3Ka"/>
    <property type="match status" value="1"/>
</dbReference>
<evidence type="ECO:0000256" key="4">
    <source>
        <dbReference type="ARBA" id="ARBA00022777"/>
    </source>
</evidence>
<feature type="domain" description="PI3K/PI4K catalytic" evidence="5">
    <location>
        <begin position="1797"/>
        <end position="2063"/>
    </location>
</feature>
<dbReference type="SUPFAM" id="SSF56112">
    <property type="entry name" value="Protein kinase-like (PK-like)"/>
    <property type="match status" value="1"/>
</dbReference>
<dbReference type="PROSITE" id="PS51545">
    <property type="entry name" value="PIK_HELICAL"/>
    <property type="match status" value="1"/>
</dbReference>
<dbReference type="InterPro" id="IPR018936">
    <property type="entry name" value="PI3/4_kinase_CS"/>
</dbReference>
<dbReference type="Proteomes" id="UP000801492">
    <property type="component" value="Unassembled WGS sequence"/>
</dbReference>
<dbReference type="GO" id="GO:0005886">
    <property type="term" value="C:plasma membrane"/>
    <property type="evidence" value="ECO:0007669"/>
    <property type="project" value="TreeGrafter"/>
</dbReference>
<dbReference type="CDD" id="cd05167">
    <property type="entry name" value="PI4Kc_III_alpha"/>
    <property type="match status" value="1"/>
</dbReference>